<dbReference type="AlphaFoldDB" id="A0A0D8Y675"/>
<evidence type="ECO:0008006" key="3">
    <source>
        <dbReference type="Google" id="ProtNLM"/>
    </source>
</evidence>
<keyword evidence="2" id="KW-1185">Reference proteome</keyword>
<reference evidence="2" key="2">
    <citation type="journal article" date="2016" name="Sci. Rep.">
        <title>Dictyocaulus viviparus genome, variome and transcriptome elucidate lungworm biology and support future intervention.</title>
        <authorList>
            <person name="McNulty S.N."/>
            <person name="Strube C."/>
            <person name="Rosa B.A."/>
            <person name="Martin J.C."/>
            <person name="Tyagi R."/>
            <person name="Choi Y.J."/>
            <person name="Wang Q."/>
            <person name="Hallsworth Pepin K."/>
            <person name="Zhang X."/>
            <person name="Ozersky P."/>
            <person name="Wilson R.K."/>
            <person name="Sternberg P.W."/>
            <person name="Gasser R.B."/>
            <person name="Mitreva M."/>
        </authorList>
    </citation>
    <scope>NUCLEOTIDE SEQUENCE [LARGE SCALE GENOMIC DNA]</scope>
    <source>
        <strain evidence="2">HannoverDv2000</strain>
    </source>
</reference>
<proteinExistence type="predicted"/>
<protein>
    <recommendedName>
        <fullName evidence="3">Endonuclease/exonuclease/phosphatase domain-containing protein</fullName>
    </recommendedName>
</protein>
<name>A0A0D8Y675_DICVI</name>
<evidence type="ECO:0000313" key="2">
    <source>
        <dbReference type="Proteomes" id="UP000053766"/>
    </source>
</evidence>
<accession>A0A0D8Y675</accession>
<gene>
    <name evidence="1" type="ORF">DICVIV_01445</name>
</gene>
<evidence type="ECO:0000313" key="1">
    <source>
        <dbReference type="EMBL" id="KJH52353.1"/>
    </source>
</evidence>
<dbReference type="Proteomes" id="UP000053766">
    <property type="component" value="Unassembled WGS sequence"/>
</dbReference>
<dbReference type="STRING" id="29172.A0A0D8Y675"/>
<dbReference type="EMBL" id="KN716166">
    <property type="protein sequence ID" value="KJH52353.1"/>
    <property type="molecule type" value="Genomic_DNA"/>
</dbReference>
<reference evidence="1 2" key="1">
    <citation type="submission" date="2013-11" db="EMBL/GenBank/DDBJ databases">
        <title>Draft genome of the bovine lungworm Dictyocaulus viviparus.</title>
        <authorList>
            <person name="Mitreva M."/>
        </authorList>
    </citation>
    <scope>NUCLEOTIDE SEQUENCE [LARGE SCALE GENOMIC DNA]</scope>
    <source>
        <strain evidence="1 2">HannoverDv2000</strain>
    </source>
</reference>
<organism evidence="1 2">
    <name type="scientific">Dictyocaulus viviparus</name>
    <name type="common">Bovine lungworm</name>
    <dbReference type="NCBI Taxonomy" id="29172"/>
    <lineage>
        <taxon>Eukaryota</taxon>
        <taxon>Metazoa</taxon>
        <taxon>Ecdysozoa</taxon>
        <taxon>Nematoda</taxon>
        <taxon>Chromadorea</taxon>
        <taxon>Rhabditida</taxon>
        <taxon>Rhabditina</taxon>
        <taxon>Rhabditomorpha</taxon>
        <taxon>Strongyloidea</taxon>
        <taxon>Metastrongylidae</taxon>
        <taxon>Dictyocaulus</taxon>
    </lineage>
</organism>
<sequence>MNFLVRKAIEGEYRIGKHGIGERDENGNRLAGLLSTARLFHGNSFFQKKERLRWTWKSPDDTVHAEIDHFLTNRRWCLFDVSVLPAFPSESGHRLLRAKVRLSKTLEEEWLKRKKKVNDENIPDDVLQQLVCHVEEKLSYNSKHVDEEI</sequence>
<dbReference type="OrthoDB" id="5844535at2759"/>